<dbReference type="InterPro" id="IPR029063">
    <property type="entry name" value="SAM-dependent_MTases_sf"/>
</dbReference>
<dbReference type="RefSeq" id="WP_380024860.1">
    <property type="nucleotide sequence ID" value="NZ_JBHSHC010000037.1"/>
</dbReference>
<proteinExistence type="predicted"/>
<dbReference type="GO" id="GO:0008168">
    <property type="term" value="F:methyltransferase activity"/>
    <property type="evidence" value="ECO:0007669"/>
    <property type="project" value="UniProtKB-KW"/>
</dbReference>
<evidence type="ECO:0000259" key="1">
    <source>
        <dbReference type="Pfam" id="PF01728"/>
    </source>
</evidence>
<gene>
    <name evidence="2" type="ORF">ACFO8Q_06235</name>
</gene>
<name>A0ABV9Q180_9BACL</name>
<feature type="domain" description="Ribosomal RNA methyltransferase FtsJ" evidence="1">
    <location>
        <begin position="162"/>
        <end position="302"/>
    </location>
</feature>
<dbReference type="PANTHER" id="PTHR37524">
    <property type="entry name" value="RIBOSOMAL RNA LARGE SUBUNIT METHYLTRANSFERASE M"/>
    <property type="match status" value="1"/>
</dbReference>
<reference evidence="3" key="1">
    <citation type="journal article" date="2019" name="Int. J. Syst. Evol. Microbiol.">
        <title>The Global Catalogue of Microorganisms (GCM) 10K type strain sequencing project: providing services to taxonomists for standard genome sequencing and annotation.</title>
        <authorList>
            <consortium name="The Broad Institute Genomics Platform"/>
            <consortium name="The Broad Institute Genome Sequencing Center for Infectious Disease"/>
            <person name="Wu L."/>
            <person name="Ma J."/>
        </authorList>
    </citation>
    <scope>NUCLEOTIDE SEQUENCE [LARGE SCALE GENOMIC DNA]</scope>
    <source>
        <strain evidence="3">WYCCWR 12678</strain>
    </source>
</reference>
<dbReference type="EMBL" id="JBHSHC010000037">
    <property type="protein sequence ID" value="MFC4766967.1"/>
    <property type="molecule type" value="Genomic_DNA"/>
</dbReference>
<evidence type="ECO:0000313" key="3">
    <source>
        <dbReference type="Proteomes" id="UP001596002"/>
    </source>
</evidence>
<keyword evidence="2" id="KW-0489">Methyltransferase</keyword>
<comment type="caution">
    <text evidence="2">The sequence shown here is derived from an EMBL/GenBank/DDBJ whole genome shotgun (WGS) entry which is preliminary data.</text>
</comment>
<keyword evidence="3" id="KW-1185">Reference proteome</keyword>
<dbReference type="Pfam" id="PF01728">
    <property type="entry name" value="FtsJ"/>
    <property type="match status" value="1"/>
</dbReference>
<accession>A0ABV9Q180</accession>
<dbReference type="CDD" id="cd02440">
    <property type="entry name" value="AdoMet_MTases"/>
    <property type="match status" value="1"/>
</dbReference>
<protein>
    <submittedName>
        <fullName evidence="2">SAM-dependent methyltransferase</fullName>
    </submittedName>
</protein>
<dbReference type="InterPro" id="IPR002877">
    <property type="entry name" value="RNA_MeTrfase_FtsJ_dom"/>
</dbReference>
<sequence length="320" mass="36258">MKKIDPSLKNRSGLDRGIFRVRSDLSFSPFSQNVRAGKPIFTRHIQPIDEIQEIDRTKEDFLRFIEMQNKLISTVSPGTKIAIQVRRVGGLDFGYTTYGVKEALDPFLLEKGAVPVVQNPDIVMSIFLTGSQAYFGMSTPIENLSDWPGGAVRFRREENQASRSRFKLEEACVVFGIQLSAYNRALDLGAAPGGWTSFLLDQGLQVTAVDTGAMNPELLENPNLEFVKANTAEVFFEEDSFDMMTCDMSWDPLHTAKIVNRLAPCLRKDGVLVVTIKLMHKKIFKTVEEFVRILEPEFEKIQVKQLFHNRDEVTAYLIKK</sequence>
<dbReference type="Proteomes" id="UP001596002">
    <property type="component" value="Unassembled WGS sequence"/>
</dbReference>
<organism evidence="2 3">
    <name type="scientific">Effusibacillus consociatus</name>
    <dbReference type="NCBI Taxonomy" id="1117041"/>
    <lineage>
        <taxon>Bacteria</taxon>
        <taxon>Bacillati</taxon>
        <taxon>Bacillota</taxon>
        <taxon>Bacilli</taxon>
        <taxon>Bacillales</taxon>
        <taxon>Alicyclobacillaceae</taxon>
        <taxon>Effusibacillus</taxon>
    </lineage>
</organism>
<evidence type="ECO:0000313" key="2">
    <source>
        <dbReference type="EMBL" id="MFC4766967.1"/>
    </source>
</evidence>
<dbReference type="SUPFAM" id="SSF53335">
    <property type="entry name" value="S-adenosyl-L-methionine-dependent methyltransferases"/>
    <property type="match status" value="1"/>
</dbReference>
<dbReference type="PANTHER" id="PTHR37524:SF2">
    <property type="entry name" value="RIBOSOMAL RNA METHYLTRANSFERASE FTSJ DOMAIN-CONTAINING PROTEIN"/>
    <property type="match status" value="1"/>
</dbReference>
<dbReference type="Gene3D" id="3.40.50.150">
    <property type="entry name" value="Vaccinia Virus protein VP39"/>
    <property type="match status" value="1"/>
</dbReference>
<keyword evidence="2" id="KW-0808">Transferase</keyword>
<dbReference type="GO" id="GO:0032259">
    <property type="term" value="P:methylation"/>
    <property type="evidence" value="ECO:0007669"/>
    <property type="project" value="UniProtKB-KW"/>
</dbReference>